<reference evidence="2" key="2">
    <citation type="submission" date="2015-01" db="EMBL/GenBank/DDBJ databases">
        <title>Evolutionary Origins and Diversification of the Mycorrhizal Mutualists.</title>
        <authorList>
            <consortium name="DOE Joint Genome Institute"/>
            <consortium name="Mycorrhizal Genomics Consortium"/>
            <person name="Kohler A."/>
            <person name="Kuo A."/>
            <person name="Nagy L.G."/>
            <person name="Floudas D."/>
            <person name="Copeland A."/>
            <person name="Barry K.W."/>
            <person name="Cichocki N."/>
            <person name="Veneault-Fourrey C."/>
            <person name="LaButti K."/>
            <person name="Lindquist E.A."/>
            <person name="Lipzen A."/>
            <person name="Lundell T."/>
            <person name="Morin E."/>
            <person name="Murat C."/>
            <person name="Riley R."/>
            <person name="Ohm R."/>
            <person name="Sun H."/>
            <person name="Tunlid A."/>
            <person name="Henrissat B."/>
            <person name="Grigoriev I.V."/>
            <person name="Hibbett D.S."/>
            <person name="Martin F."/>
        </authorList>
    </citation>
    <scope>NUCLEOTIDE SEQUENCE [LARGE SCALE GENOMIC DNA]</scope>
    <source>
        <strain evidence="2">441</strain>
    </source>
</reference>
<sequence length="58" mass="6473">MRPRGTQAVLAGSSPNQQSGMIHARYVWTDTLLSPSTFNPRDYSDVRRIGWSCSCRGT</sequence>
<dbReference type="Proteomes" id="UP000054018">
    <property type="component" value="Unassembled WGS sequence"/>
</dbReference>
<dbReference type="HOGENOM" id="CLU_2980008_0_0_1"/>
<accession>A0A0C9Z017</accession>
<reference evidence="1 2" key="1">
    <citation type="submission" date="2014-04" db="EMBL/GenBank/DDBJ databases">
        <authorList>
            <consortium name="DOE Joint Genome Institute"/>
            <person name="Kuo A."/>
            <person name="Kohler A."/>
            <person name="Costa M.D."/>
            <person name="Nagy L.G."/>
            <person name="Floudas D."/>
            <person name="Copeland A."/>
            <person name="Barry K.W."/>
            <person name="Cichocki N."/>
            <person name="Veneault-Fourrey C."/>
            <person name="LaButti K."/>
            <person name="Lindquist E.A."/>
            <person name="Lipzen A."/>
            <person name="Lundell T."/>
            <person name="Morin E."/>
            <person name="Murat C."/>
            <person name="Sun H."/>
            <person name="Tunlid A."/>
            <person name="Henrissat B."/>
            <person name="Grigoriev I.V."/>
            <person name="Hibbett D.S."/>
            <person name="Martin F."/>
            <person name="Nordberg H.P."/>
            <person name="Cantor M.N."/>
            <person name="Hua S.X."/>
        </authorList>
    </citation>
    <scope>NUCLEOTIDE SEQUENCE [LARGE SCALE GENOMIC DNA]</scope>
    <source>
        <strain evidence="1 2">441</strain>
    </source>
</reference>
<proteinExistence type="predicted"/>
<gene>
    <name evidence="1" type="ORF">PISMIDRAFT_680396</name>
</gene>
<organism evidence="1 2">
    <name type="scientific">Pisolithus microcarpus 441</name>
    <dbReference type="NCBI Taxonomy" id="765257"/>
    <lineage>
        <taxon>Eukaryota</taxon>
        <taxon>Fungi</taxon>
        <taxon>Dikarya</taxon>
        <taxon>Basidiomycota</taxon>
        <taxon>Agaricomycotina</taxon>
        <taxon>Agaricomycetes</taxon>
        <taxon>Agaricomycetidae</taxon>
        <taxon>Boletales</taxon>
        <taxon>Sclerodermatineae</taxon>
        <taxon>Pisolithaceae</taxon>
        <taxon>Pisolithus</taxon>
    </lineage>
</organism>
<keyword evidence="2" id="KW-1185">Reference proteome</keyword>
<evidence type="ECO:0000313" key="2">
    <source>
        <dbReference type="Proteomes" id="UP000054018"/>
    </source>
</evidence>
<protein>
    <submittedName>
        <fullName evidence="1">Uncharacterized protein</fullName>
    </submittedName>
</protein>
<evidence type="ECO:0000313" key="1">
    <source>
        <dbReference type="EMBL" id="KIK22366.1"/>
    </source>
</evidence>
<dbReference type="EMBL" id="KN833740">
    <property type="protein sequence ID" value="KIK22366.1"/>
    <property type="molecule type" value="Genomic_DNA"/>
</dbReference>
<name>A0A0C9Z017_9AGAM</name>
<dbReference type="AlphaFoldDB" id="A0A0C9Z017"/>